<protein>
    <submittedName>
        <fullName evidence="1">AAA family ATPase</fullName>
    </submittedName>
</protein>
<evidence type="ECO:0000313" key="2">
    <source>
        <dbReference type="Proteomes" id="UP000053480"/>
    </source>
</evidence>
<accession>A0ACC6TN87</accession>
<name>A0ACC6TN87_9CREN</name>
<proteinExistence type="predicted"/>
<comment type="caution">
    <text evidence="1">The sequence shown here is derived from an EMBL/GenBank/DDBJ whole genome shotgun (WGS) entry which is preliminary data.</text>
</comment>
<evidence type="ECO:0000313" key="1">
    <source>
        <dbReference type="EMBL" id="MEW9491337.1"/>
    </source>
</evidence>
<dbReference type="Proteomes" id="UP000053480">
    <property type="component" value="Unassembled WGS sequence"/>
</dbReference>
<sequence length="865" mass="99652">MRIDRIDLKNFLSHSESSINFKGRINVLIGHNGAGKSSIIDGIVFALFRESSRGNANKNLVKMGNRSASVRLTLANGNQIIIERHLPDSGNDLLIAGSMPKARGAEKVTEEVQKIINIDKEVLLSTLIVRQGEIESIFEDLTDVLKKVMKIENLEKLTEASGPIYSKMKEIQSKLEQIQTFEKEYTDTRMKLIDLKREKSKIEEELEELRKSEETLNGQLQEAQRLLDEIQRKRDEYLGLAREKDRLIREKKVTEDRLSQLAGAEEEKKMIEEKVRELEKYEEAKVLLDQLREVEKDIDRIRQSLEKAMNERDTIKDKLGRKAELYPDYSRYVTNKEKLESIEEKEREYNGLQTTYRNIQVEISRIDKTLSSLKVINTSELEDEIRKVEDEISELSSKKGKLMAQVDEAKKVLSGLEQVKGGQCPVCKRPLDESHKLNLIQEAKSVIQASKEELENVSRRLSELAKKKEDLKTWLSSANQNNTKYNTLAEKKAELEKQLADAQSRLEELKKAHEEYVKLKDALSKLEPAYKEYLSLSKVNEEDLKEKEEEILKLNRQLEEKQAKRNEIKNKLTGMDLKSIEEKLRELEELRRRLNDVLRKLGERSSLEMRLNQMQKDLGEIEKRIGELNFSEDEYQGAKKKVEELRNKLLDISKKIAEDEGSLNQIRKDIEEKEKRLKDLEALISQKPNLEKALKKLTKLREDLGEKGLQNYIISAVKSKIENNLNEITSMFNLAFTRVSLEFSASTRGQKIKASLSAYDNYGREYAVDMLSGGERISIALALRLAIAKSLMDSLGFIILDEPTVHLDEERRKELMNVIRSALDVVPQIIVVTHDDEILEIGDYIIRVEKRGSESKVTEEVPGND</sequence>
<gene>
    <name evidence="1" type="ORF">TQ35_0003920</name>
</gene>
<reference evidence="1" key="1">
    <citation type="submission" date="2024-07" db="EMBL/GenBank/DDBJ databases">
        <title>Metagenome and Metagenome-Assembled Genomes of Archaea from a hot spring from the geothermal field of Los Azufres, Mexico.</title>
        <authorList>
            <person name="Marin-Paredes R."/>
            <person name="Martinez-Romero E."/>
            <person name="Servin-Garciduenas L.E."/>
        </authorList>
    </citation>
    <scope>NUCLEOTIDE SEQUENCE</scope>
    <source>
        <strain evidence="1">AZ1-454</strain>
    </source>
</reference>
<organism evidence="1 2">
    <name type="scientific">Candidatus Aramenus sulfurataquae</name>
    <dbReference type="NCBI Taxonomy" id="1326980"/>
    <lineage>
        <taxon>Archaea</taxon>
        <taxon>Thermoproteota</taxon>
        <taxon>Thermoprotei</taxon>
        <taxon>Sulfolobales</taxon>
        <taxon>Sulfolobaceae</taxon>
        <taxon>Candidatus Aramenus</taxon>
    </lineage>
</organism>
<dbReference type="EMBL" id="JZWS03000003">
    <property type="protein sequence ID" value="MEW9491337.1"/>
    <property type="molecule type" value="Genomic_DNA"/>
</dbReference>